<dbReference type="EMBL" id="PDXA01000018">
    <property type="protein sequence ID" value="RYN50326.1"/>
    <property type="molecule type" value="Genomic_DNA"/>
</dbReference>
<dbReference type="Proteomes" id="UP000292402">
    <property type="component" value="Unassembled WGS sequence"/>
</dbReference>
<dbReference type="PROSITE" id="PS51892">
    <property type="entry name" value="SUBTILASE"/>
    <property type="match status" value="1"/>
</dbReference>
<evidence type="ECO:0000256" key="2">
    <source>
        <dbReference type="ARBA" id="ARBA00022670"/>
    </source>
</evidence>
<dbReference type="PANTHER" id="PTHR43399">
    <property type="entry name" value="SUBTILISIN-RELATED"/>
    <property type="match status" value="1"/>
</dbReference>
<dbReference type="Pfam" id="PF00082">
    <property type="entry name" value="Peptidase_S8"/>
    <property type="match status" value="1"/>
</dbReference>
<proteinExistence type="inferred from homology"/>
<dbReference type="InterPro" id="IPR023828">
    <property type="entry name" value="Peptidase_S8_Ser-AS"/>
</dbReference>
<dbReference type="PANTHER" id="PTHR43399:SF4">
    <property type="entry name" value="CELL WALL-ASSOCIATED PROTEASE"/>
    <property type="match status" value="1"/>
</dbReference>
<feature type="active site" description="Charge relay system" evidence="5">
    <location>
        <position position="1032"/>
    </location>
</feature>
<feature type="domain" description="Peptidase S8/S53" evidence="7">
    <location>
        <begin position="1025"/>
        <end position="1245"/>
    </location>
</feature>
<dbReference type="GO" id="GO:0006508">
    <property type="term" value="P:proteolysis"/>
    <property type="evidence" value="ECO:0007669"/>
    <property type="project" value="UniProtKB-KW"/>
</dbReference>
<feature type="compositionally biased region" description="Basic and acidic residues" evidence="6">
    <location>
        <begin position="410"/>
        <end position="435"/>
    </location>
</feature>
<accession>A0A4Q4MIH9</accession>
<evidence type="ECO:0000256" key="3">
    <source>
        <dbReference type="ARBA" id="ARBA00022801"/>
    </source>
</evidence>
<feature type="compositionally biased region" description="Low complexity" evidence="6">
    <location>
        <begin position="438"/>
        <end position="448"/>
    </location>
</feature>
<dbReference type="Gene3D" id="3.40.50.200">
    <property type="entry name" value="Peptidase S8/S53 domain"/>
    <property type="match status" value="1"/>
</dbReference>
<feature type="compositionally biased region" description="Low complexity" evidence="6">
    <location>
        <begin position="625"/>
        <end position="636"/>
    </location>
</feature>
<evidence type="ECO:0000256" key="1">
    <source>
        <dbReference type="ARBA" id="ARBA00011073"/>
    </source>
</evidence>
<feature type="compositionally biased region" description="Basic and acidic residues" evidence="6">
    <location>
        <begin position="665"/>
        <end position="688"/>
    </location>
</feature>
<feature type="compositionally biased region" description="Polar residues" evidence="6">
    <location>
        <begin position="734"/>
        <end position="748"/>
    </location>
</feature>
<feature type="compositionally biased region" description="Basic and acidic residues" evidence="6">
    <location>
        <begin position="498"/>
        <end position="521"/>
    </location>
</feature>
<sequence>MTVDHDIKVLTERGDDLVGKARYQDAVKPFDKATKLLEERRGNLDESTLNSRERLADTLMSAGNIVGAINCHLEIVKRTLENLQRCQSLSGSKNSVISAAQKRHLDAQRRLADTYLANNDYGKAISTYQAIVDTEARKPMEDVIKDRVDLTSALFGSGSDRNIMKAVNVNIETLDRAEQSLGRNHIETVKVRFNLAKELFNLKKYNDASTRCLELLDILQAGRYKGGEESDHLECLKDTKKLLRNCSAKIVLQEEDSKRRIAQEKETAMEKEKVNVERRAAEAKRRAAEQVNKGRETKRQVDKEIEAIKKATQTEWKEKGRTDPKHRNQDPPATQKERQARKFDDAARTTRDRPSSSGQEAKDESNSRRQSDVRKKASSPINPSSLSPKSDKRAPNTSQSPKRSLPKVESVSDRPRAKDTSKDDSARSTRNEQAKHQSSASTVSQSPSLTKERLRELDRKYSTSGPLGSKVLSKDSLAIESKTDPPKRPRSASVVIRGSDRTEERSEQSNRRHSSRNELIERSQSATPDKGRRSSSTVSRSPDLTRKKPSELERVSPTQNEKARTKTQDQKLLSKAEARKAQPAPESGVTREVGIPDQKHEQVDSKRKKVSDNSKSVQESQTPDRSAGANRRASAGEQYRESNWLETPVEGSKRRSEQLPSVSEPSERQDSEGKVHSNRTHPGDERVSRTVSAPSITITEHSSSRYAVKRKDNQEPPIVDVESRVKIEGERPTSSHSNYEVASLTSNTGRKREPRSVSTDSRRVRRSSETPKDTDRASAQILGSKDSVSNVDQAEDSKTPDQVQQAVDQSSRTCAPSLNVSADDTSKSARKPHSSYKDLFFPTLEEIQKATPESPKDVVSASPKSDGAQPENAFGGKPQNDDNTSASKTARDKQLQSEIPSEPLPIFQTDTSVTGAAEWTVPGGWHRDFDEPDPDKKARRARSNERIKSDKLRVSQAHNVSHRRTSSVDLPRQSVPTRDETSMQDDRSPAEVGVDEWFENLRENTHVFLDKYQDDSYKETKAERRVKIAVIDSGVARKSTKGRVPGLLKGPKIKRGTELHPSLPWDIDTKGHGTHAAGLILDVCPYAHVYVYRVCEGNEPIEKQHVADAITDAVKKKVDIISMSLGWQLNDNDALDAAIQRAREQKVLLFAASSNEGIWAKTGMAYPARAMEVIAVDSANAEGRPSNFNPFGIGGRSRFTVPGERIRSTWPVDLPTEERDPGFKRLTGTSCATPIAAGIAGLLLEFSRQRPMCFDPRIERWLKRVEDMRLVLEKLLSRPSGKDSLGNMHLNLNPTKLFCRDSEFPEGGDWAESRSPRLQAAYSIAKILNQEHGGGIGSEMSKEVDKEVVRRHQ</sequence>
<dbReference type="InterPro" id="IPR015500">
    <property type="entry name" value="Peptidase_S8_subtilisin-rel"/>
</dbReference>
<feature type="compositionally biased region" description="Basic and acidic residues" evidence="6">
    <location>
        <begin position="264"/>
        <end position="309"/>
    </location>
</feature>
<dbReference type="InterPro" id="IPR011990">
    <property type="entry name" value="TPR-like_helical_dom_sf"/>
</dbReference>
<feature type="compositionally biased region" description="Basic and acidic residues" evidence="6">
    <location>
        <begin position="750"/>
        <end position="776"/>
    </location>
</feature>
<feature type="compositionally biased region" description="Basic and acidic residues" evidence="6">
    <location>
        <begin position="561"/>
        <end position="580"/>
    </location>
</feature>
<feature type="compositionally biased region" description="Basic and acidic residues" evidence="6">
    <location>
        <begin position="450"/>
        <end position="461"/>
    </location>
</feature>
<feature type="compositionally biased region" description="Polar residues" evidence="6">
    <location>
        <begin position="613"/>
        <end position="624"/>
    </location>
</feature>
<feature type="compositionally biased region" description="Basic and acidic residues" evidence="6">
    <location>
        <begin position="977"/>
        <end position="989"/>
    </location>
</feature>
<keyword evidence="4 5" id="KW-0720">Serine protease</keyword>
<evidence type="ECO:0000313" key="8">
    <source>
        <dbReference type="EMBL" id="RYN50326.1"/>
    </source>
</evidence>
<feature type="active site" description="Charge relay system" evidence="5">
    <location>
        <position position="1072"/>
    </location>
</feature>
<dbReference type="SUPFAM" id="SSF48452">
    <property type="entry name" value="TPR-like"/>
    <property type="match status" value="2"/>
</dbReference>
<dbReference type="SUPFAM" id="SSF52743">
    <property type="entry name" value="Subtilisin-like"/>
    <property type="match status" value="1"/>
</dbReference>
<keyword evidence="3 5" id="KW-0378">Hydrolase</keyword>
<feature type="compositionally biased region" description="Basic and acidic residues" evidence="6">
    <location>
        <begin position="942"/>
        <end position="953"/>
    </location>
</feature>
<gene>
    <name evidence="8" type="ORF">AA0114_g6215</name>
</gene>
<dbReference type="InterPro" id="IPR051048">
    <property type="entry name" value="Peptidase_S8/S53_subtilisin"/>
</dbReference>
<comment type="caution">
    <text evidence="8">The sequence shown here is derived from an EMBL/GenBank/DDBJ whole genome shotgun (WGS) entry which is preliminary data.</text>
</comment>
<feature type="compositionally biased region" description="Basic and acidic residues" evidence="6">
    <location>
        <begin position="315"/>
        <end position="375"/>
    </location>
</feature>
<comment type="similarity">
    <text evidence="1 5">Belongs to the peptidase S8 family.</text>
</comment>
<dbReference type="InterPro" id="IPR000209">
    <property type="entry name" value="Peptidase_S8/S53_dom"/>
</dbReference>
<dbReference type="PROSITE" id="PS00138">
    <property type="entry name" value="SUBTILASE_SER"/>
    <property type="match status" value="1"/>
</dbReference>
<feature type="compositionally biased region" description="Basic and acidic residues" evidence="6">
    <location>
        <begin position="721"/>
        <end position="733"/>
    </location>
</feature>
<dbReference type="PRINTS" id="PR00723">
    <property type="entry name" value="SUBTILISIN"/>
</dbReference>
<dbReference type="CDD" id="cd00306">
    <property type="entry name" value="Peptidases_S8_S53"/>
    <property type="match status" value="1"/>
</dbReference>
<feature type="compositionally biased region" description="Basic and acidic residues" evidence="6">
    <location>
        <begin position="1340"/>
        <end position="1353"/>
    </location>
</feature>
<dbReference type="GO" id="GO:0004252">
    <property type="term" value="F:serine-type endopeptidase activity"/>
    <property type="evidence" value="ECO:0007669"/>
    <property type="project" value="UniProtKB-UniRule"/>
</dbReference>
<feature type="compositionally biased region" description="Polar residues" evidence="6">
    <location>
        <begin position="379"/>
        <end position="388"/>
    </location>
</feature>
<feature type="region of interest" description="Disordered" evidence="6">
    <location>
        <begin position="264"/>
        <end position="990"/>
    </location>
</feature>
<evidence type="ECO:0000313" key="9">
    <source>
        <dbReference type="Proteomes" id="UP000292402"/>
    </source>
</evidence>
<feature type="region of interest" description="Disordered" evidence="6">
    <location>
        <begin position="1333"/>
        <end position="1353"/>
    </location>
</feature>
<evidence type="ECO:0000256" key="6">
    <source>
        <dbReference type="SAM" id="MobiDB-lite"/>
    </source>
</evidence>
<reference evidence="9" key="1">
    <citation type="journal article" date="2019" name="bioRxiv">
        <title>Genomics, evolutionary history and diagnostics of the Alternaria alternata species group including apple and Asian pear pathotypes.</title>
        <authorList>
            <person name="Armitage A.D."/>
            <person name="Cockerton H.M."/>
            <person name="Sreenivasaprasad S."/>
            <person name="Woodhall J.W."/>
            <person name="Lane C.R."/>
            <person name="Harrison R.J."/>
            <person name="Clarkson J.P."/>
        </authorList>
    </citation>
    <scope>NUCLEOTIDE SEQUENCE [LARGE SCALE GENOMIC DNA]</scope>
    <source>
        <strain evidence="9">FERA 1082</strain>
    </source>
</reference>
<feature type="active site" description="Charge relay system" evidence="5">
    <location>
        <position position="1230"/>
    </location>
</feature>
<feature type="compositionally biased region" description="Basic and acidic residues" evidence="6">
    <location>
        <begin position="543"/>
        <end position="554"/>
    </location>
</feature>
<evidence type="ECO:0000259" key="7">
    <source>
        <dbReference type="Pfam" id="PF00082"/>
    </source>
</evidence>
<feature type="compositionally biased region" description="Polar residues" evidence="6">
    <location>
        <begin position="689"/>
        <end position="705"/>
    </location>
</feature>
<feature type="compositionally biased region" description="Polar residues" evidence="6">
    <location>
        <begin position="800"/>
        <end position="823"/>
    </location>
</feature>
<organism evidence="8 9">
    <name type="scientific">Alternaria tenuissima</name>
    <dbReference type="NCBI Taxonomy" id="119927"/>
    <lineage>
        <taxon>Eukaryota</taxon>
        <taxon>Fungi</taxon>
        <taxon>Dikarya</taxon>
        <taxon>Ascomycota</taxon>
        <taxon>Pezizomycotina</taxon>
        <taxon>Dothideomycetes</taxon>
        <taxon>Pleosporomycetidae</taxon>
        <taxon>Pleosporales</taxon>
        <taxon>Pleosporineae</taxon>
        <taxon>Pleosporaceae</taxon>
        <taxon>Alternaria</taxon>
        <taxon>Alternaria sect. Alternaria</taxon>
        <taxon>Alternaria alternata complex</taxon>
    </lineage>
</organism>
<protein>
    <recommendedName>
        <fullName evidence="7">Peptidase S8/S53 domain-containing protein</fullName>
    </recommendedName>
</protein>
<evidence type="ECO:0000256" key="5">
    <source>
        <dbReference type="PROSITE-ProRule" id="PRU01240"/>
    </source>
</evidence>
<dbReference type="InterPro" id="IPR036852">
    <property type="entry name" value="Peptidase_S8/S53_dom_sf"/>
</dbReference>
<evidence type="ECO:0000256" key="4">
    <source>
        <dbReference type="ARBA" id="ARBA00022825"/>
    </source>
</evidence>
<name>A0A4Q4MIH9_9PLEO</name>
<keyword evidence="2 5" id="KW-0645">Protease</keyword>
<dbReference type="Gene3D" id="1.25.40.10">
    <property type="entry name" value="Tetratricopeptide repeat domain"/>
    <property type="match status" value="1"/>
</dbReference>